<dbReference type="EMBL" id="FUYG01000002">
    <property type="protein sequence ID" value="SKA85205.1"/>
    <property type="molecule type" value="Genomic_DNA"/>
</dbReference>
<organism evidence="4 5">
    <name type="scientific">Agreia bicolorata</name>
    <dbReference type="NCBI Taxonomy" id="110935"/>
    <lineage>
        <taxon>Bacteria</taxon>
        <taxon>Bacillati</taxon>
        <taxon>Actinomycetota</taxon>
        <taxon>Actinomycetes</taxon>
        <taxon>Micrococcales</taxon>
        <taxon>Microbacteriaceae</taxon>
        <taxon>Agreia</taxon>
    </lineage>
</organism>
<evidence type="ECO:0000256" key="1">
    <source>
        <dbReference type="ARBA" id="ARBA00023002"/>
    </source>
</evidence>
<evidence type="ECO:0000313" key="4">
    <source>
        <dbReference type="EMBL" id="SKA85205.1"/>
    </source>
</evidence>
<evidence type="ECO:0000259" key="3">
    <source>
        <dbReference type="Pfam" id="PF00296"/>
    </source>
</evidence>
<dbReference type="GO" id="GO:0004497">
    <property type="term" value="F:monooxygenase activity"/>
    <property type="evidence" value="ECO:0007669"/>
    <property type="project" value="UniProtKB-KW"/>
</dbReference>
<keyword evidence="1" id="KW-0560">Oxidoreductase</keyword>
<dbReference type="NCBIfam" id="TIGR03858">
    <property type="entry name" value="LLM_2I7G"/>
    <property type="match status" value="1"/>
</dbReference>
<dbReference type="InterPro" id="IPR022290">
    <property type="entry name" value="LLM_Atu2307-like"/>
</dbReference>
<accession>A0A1T4X806</accession>
<dbReference type="PANTHER" id="PTHR30137:SF8">
    <property type="entry name" value="BLR5498 PROTEIN"/>
    <property type="match status" value="1"/>
</dbReference>
<dbReference type="Gene3D" id="3.20.20.30">
    <property type="entry name" value="Luciferase-like domain"/>
    <property type="match status" value="1"/>
</dbReference>
<dbReference type="SUPFAM" id="SSF51679">
    <property type="entry name" value="Bacterial luciferase-like"/>
    <property type="match status" value="1"/>
</dbReference>
<dbReference type="Proteomes" id="UP000189735">
    <property type="component" value="Unassembled WGS sequence"/>
</dbReference>
<dbReference type="GO" id="GO:0016705">
    <property type="term" value="F:oxidoreductase activity, acting on paired donors, with incorporation or reduction of molecular oxygen"/>
    <property type="evidence" value="ECO:0007669"/>
    <property type="project" value="InterPro"/>
</dbReference>
<sequence length="355" mass="38867">MEAAENEEIDMTQQLELGLDTFGDVTADSDGTPRSYAQVIRDVIAEGVLADQVGVDFIGLGEHHRDDFAISAPDVALAAIAGQTSRIRLGSAVTVLSSDDPVRVFQRFATLDAASNGRAEVILGRGSFTESFPLFGYELNQYEELFEEKLDIFTRLLTEKPVTWQGSTRPALVDQRVFPTTESGNLKTWIGVGGSPESVVRAARYGLPLMLAIIGGDPVRFAPYADLYRRALAQLESPELPIGVHSPGYVAATDEQAREEFWPEYKKMRDRIGADRGWPPMARSEFDREAGPHGSLYVGSPETVAQKIASTVRAIGASRFDLKYSAGPLSHDLLMTCIELYGTVVIPRVRELLAE</sequence>
<protein>
    <submittedName>
        <fullName evidence="4">Probable oxidoreductase, LLM family</fullName>
    </submittedName>
</protein>
<gene>
    <name evidence="4" type="ORF">SAMN06295879_0721</name>
</gene>
<reference evidence="5" key="1">
    <citation type="submission" date="2017-02" db="EMBL/GenBank/DDBJ databases">
        <authorList>
            <person name="Varghese N."/>
            <person name="Submissions S."/>
        </authorList>
    </citation>
    <scope>NUCLEOTIDE SEQUENCE [LARGE SCALE GENOMIC DNA]</scope>
    <source>
        <strain evidence="5">VKM Ac-2052</strain>
    </source>
</reference>
<evidence type="ECO:0000256" key="2">
    <source>
        <dbReference type="ARBA" id="ARBA00023033"/>
    </source>
</evidence>
<keyword evidence="2" id="KW-0503">Monooxygenase</keyword>
<dbReference type="InterPro" id="IPR050766">
    <property type="entry name" value="Bact_Lucif_Oxidored"/>
</dbReference>
<dbReference type="InterPro" id="IPR036661">
    <property type="entry name" value="Luciferase-like_sf"/>
</dbReference>
<dbReference type="InterPro" id="IPR011251">
    <property type="entry name" value="Luciferase-like_dom"/>
</dbReference>
<feature type="domain" description="Luciferase-like" evidence="3">
    <location>
        <begin position="31"/>
        <end position="317"/>
    </location>
</feature>
<evidence type="ECO:0000313" key="5">
    <source>
        <dbReference type="Proteomes" id="UP000189735"/>
    </source>
</evidence>
<name>A0A1T4X806_9MICO</name>
<dbReference type="Pfam" id="PF00296">
    <property type="entry name" value="Bac_luciferase"/>
    <property type="match status" value="1"/>
</dbReference>
<proteinExistence type="predicted"/>
<dbReference type="PANTHER" id="PTHR30137">
    <property type="entry name" value="LUCIFERASE-LIKE MONOOXYGENASE"/>
    <property type="match status" value="1"/>
</dbReference>
<dbReference type="AlphaFoldDB" id="A0A1T4X806"/>
<dbReference type="GO" id="GO:0005829">
    <property type="term" value="C:cytosol"/>
    <property type="evidence" value="ECO:0007669"/>
    <property type="project" value="TreeGrafter"/>
</dbReference>